<evidence type="ECO:0000313" key="1">
    <source>
        <dbReference type="EMBL" id="JAD20411.1"/>
    </source>
</evidence>
<name>A0A0A8Y2K4_ARUDO</name>
<dbReference type="EMBL" id="GBRH01277484">
    <property type="protein sequence ID" value="JAD20411.1"/>
    <property type="molecule type" value="Transcribed_RNA"/>
</dbReference>
<proteinExistence type="predicted"/>
<organism evidence="1">
    <name type="scientific">Arundo donax</name>
    <name type="common">Giant reed</name>
    <name type="synonym">Donax arundinaceus</name>
    <dbReference type="NCBI Taxonomy" id="35708"/>
    <lineage>
        <taxon>Eukaryota</taxon>
        <taxon>Viridiplantae</taxon>
        <taxon>Streptophyta</taxon>
        <taxon>Embryophyta</taxon>
        <taxon>Tracheophyta</taxon>
        <taxon>Spermatophyta</taxon>
        <taxon>Magnoliopsida</taxon>
        <taxon>Liliopsida</taxon>
        <taxon>Poales</taxon>
        <taxon>Poaceae</taxon>
        <taxon>PACMAD clade</taxon>
        <taxon>Arundinoideae</taxon>
        <taxon>Arundineae</taxon>
        <taxon>Arundo</taxon>
    </lineage>
</organism>
<reference evidence="1" key="1">
    <citation type="submission" date="2014-09" db="EMBL/GenBank/DDBJ databases">
        <authorList>
            <person name="Magalhaes I.L.F."/>
            <person name="Oliveira U."/>
            <person name="Santos F.R."/>
            <person name="Vidigal T.H.D.A."/>
            <person name="Brescovit A.D."/>
            <person name="Santos A.J."/>
        </authorList>
    </citation>
    <scope>NUCLEOTIDE SEQUENCE</scope>
    <source>
        <tissue evidence="1">Shoot tissue taken approximately 20 cm above the soil surface</tissue>
    </source>
</reference>
<accession>A0A0A8Y2K4</accession>
<sequence length="28" mass="3348">MHIQGPSQLQLYSYPLPNTFVMQEFKSY</sequence>
<reference evidence="1" key="2">
    <citation type="journal article" date="2015" name="Data Brief">
        <title>Shoot transcriptome of the giant reed, Arundo donax.</title>
        <authorList>
            <person name="Barrero R.A."/>
            <person name="Guerrero F.D."/>
            <person name="Moolhuijzen P."/>
            <person name="Goolsby J.A."/>
            <person name="Tidwell J."/>
            <person name="Bellgard S.E."/>
            <person name="Bellgard M.I."/>
        </authorList>
    </citation>
    <scope>NUCLEOTIDE SEQUENCE</scope>
    <source>
        <tissue evidence="1">Shoot tissue taken approximately 20 cm above the soil surface</tissue>
    </source>
</reference>
<protein>
    <submittedName>
        <fullName evidence="1">Uncharacterized protein</fullName>
    </submittedName>
</protein>
<dbReference type="AlphaFoldDB" id="A0A0A8Y2K4"/>